<dbReference type="EMBL" id="ML996082">
    <property type="protein sequence ID" value="KAF2156501.1"/>
    <property type="molecule type" value="Genomic_DNA"/>
</dbReference>
<organism evidence="2 3">
    <name type="scientific">Myriangium duriaei CBS 260.36</name>
    <dbReference type="NCBI Taxonomy" id="1168546"/>
    <lineage>
        <taxon>Eukaryota</taxon>
        <taxon>Fungi</taxon>
        <taxon>Dikarya</taxon>
        <taxon>Ascomycota</taxon>
        <taxon>Pezizomycotina</taxon>
        <taxon>Dothideomycetes</taxon>
        <taxon>Dothideomycetidae</taxon>
        <taxon>Myriangiales</taxon>
        <taxon>Myriangiaceae</taxon>
        <taxon>Myriangium</taxon>
    </lineage>
</organism>
<gene>
    <name evidence="2" type="ORF">K461DRAFT_97040</name>
</gene>
<name>A0A9P4J845_9PEZI</name>
<comment type="caution">
    <text evidence="2">The sequence shown here is derived from an EMBL/GenBank/DDBJ whole genome shotgun (WGS) entry which is preliminary data.</text>
</comment>
<dbReference type="AlphaFoldDB" id="A0A9P4J845"/>
<evidence type="ECO:0000313" key="2">
    <source>
        <dbReference type="EMBL" id="KAF2156501.1"/>
    </source>
</evidence>
<proteinExistence type="predicted"/>
<feature type="region of interest" description="Disordered" evidence="1">
    <location>
        <begin position="231"/>
        <end position="255"/>
    </location>
</feature>
<reference evidence="2" key="1">
    <citation type="journal article" date="2020" name="Stud. Mycol.">
        <title>101 Dothideomycetes genomes: a test case for predicting lifestyles and emergence of pathogens.</title>
        <authorList>
            <person name="Haridas S."/>
            <person name="Albert R."/>
            <person name="Binder M."/>
            <person name="Bloem J."/>
            <person name="Labutti K."/>
            <person name="Salamov A."/>
            <person name="Andreopoulos B."/>
            <person name="Baker S."/>
            <person name="Barry K."/>
            <person name="Bills G."/>
            <person name="Bluhm B."/>
            <person name="Cannon C."/>
            <person name="Castanera R."/>
            <person name="Culley D."/>
            <person name="Daum C."/>
            <person name="Ezra D."/>
            <person name="Gonzalez J."/>
            <person name="Henrissat B."/>
            <person name="Kuo A."/>
            <person name="Liang C."/>
            <person name="Lipzen A."/>
            <person name="Lutzoni F."/>
            <person name="Magnuson J."/>
            <person name="Mondo S."/>
            <person name="Nolan M."/>
            <person name="Ohm R."/>
            <person name="Pangilinan J."/>
            <person name="Park H.-J."/>
            <person name="Ramirez L."/>
            <person name="Alfaro M."/>
            <person name="Sun H."/>
            <person name="Tritt A."/>
            <person name="Yoshinaga Y."/>
            <person name="Zwiers L.-H."/>
            <person name="Turgeon B."/>
            <person name="Goodwin S."/>
            <person name="Spatafora J."/>
            <person name="Crous P."/>
            <person name="Grigoriev I."/>
        </authorList>
    </citation>
    <scope>NUCLEOTIDE SEQUENCE</scope>
    <source>
        <strain evidence="2">CBS 260.36</strain>
    </source>
</reference>
<accession>A0A9P4J845</accession>
<evidence type="ECO:0000313" key="3">
    <source>
        <dbReference type="Proteomes" id="UP000799439"/>
    </source>
</evidence>
<dbReference type="Proteomes" id="UP000799439">
    <property type="component" value="Unassembled WGS sequence"/>
</dbReference>
<keyword evidence="3" id="KW-1185">Reference proteome</keyword>
<evidence type="ECO:0000256" key="1">
    <source>
        <dbReference type="SAM" id="MobiDB-lite"/>
    </source>
</evidence>
<sequence>MRTGIGWMIVANPKSATPPRSIVLVTIGSRTGTSMGITRWCEVAVTSLVFDCPSRADGEEDCTLDLELCRQQWIMMYIDNQCLGSRDKWRPGLTTTSADWKYSPAFDTSALPRAWLALRSRSRITNFARGMTSENLLRIGAGLQWTRSRVVSLWVLSQPDPPGPTQLRDGIEDSTCAVIRNRRNQEDWIEHLSNLNQVSSARHSKSCGEVWGMSRTRFPGRVLQAHIQALIGPDTPGSGSRSVGTVARSPRSPVR</sequence>
<protein>
    <submittedName>
        <fullName evidence="2">Uncharacterized protein</fullName>
    </submittedName>
</protein>